<reference evidence="3" key="2">
    <citation type="submission" date="2020-05" db="UniProtKB">
        <authorList>
            <consortium name="EnsemblMetazoa"/>
        </authorList>
    </citation>
    <scope>IDENTIFICATION</scope>
    <source>
        <strain evidence="3">wikel</strain>
    </source>
</reference>
<dbReference type="HOGENOM" id="CLU_2402116_0_0_1"/>
<feature type="region of interest" description="Disordered" evidence="1">
    <location>
        <begin position="68"/>
        <end position="93"/>
    </location>
</feature>
<dbReference type="VEuPathDB" id="VectorBase:ISCI022793"/>
<evidence type="ECO:0000256" key="1">
    <source>
        <dbReference type="SAM" id="MobiDB-lite"/>
    </source>
</evidence>
<reference evidence="2 4" key="1">
    <citation type="submission" date="2008-03" db="EMBL/GenBank/DDBJ databases">
        <title>Annotation of Ixodes scapularis.</title>
        <authorList>
            <consortium name="Ixodes scapularis Genome Project Consortium"/>
            <person name="Caler E."/>
            <person name="Hannick L.I."/>
            <person name="Bidwell S."/>
            <person name="Joardar V."/>
            <person name="Thiagarajan M."/>
            <person name="Amedeo P."/>
            <person name="Galinsky K.J."/>
            <person name="Schobel S."/>
            <person name="Inman J."/>
            <person name="Hostetler J."/>
            <person name="Miller J."/>
            <person name="Hammond M."/>
            <person name="Megy K."/>
            <person name="Lawson D."/>
            <person name="Kodira C."/>
            <person name="Sutton G."/>
            <person name="Meyer J."/>
            <person name="Hill C.A."/>
            <person name="Birren B."/>
            <person name="Nene V."/>
            <person name="Collins F."/>
            <person name="Alarcon-Chaidez F."/>
            <person name="Wikel S."/>
            <person name="Strausberg R."/>
        </authorList>
    </citation>
    <scope>NUCLEOTIDE SEQUENCE [LARGE SCALE GENOMIC DNA]</scope>
    <source>
        <strain evidence="4">Wikel</strain>
        <strain evidence="2">Wikel colony</strain>
    </source>
</reference>
<dbReference type="PaxDb" id="6945-B7QCR4"/>
<feature type="compositionally biased region" description="Polar residues" evidence="1">
    <location>
        <begin position="83"/>
        <end position="93"/>
    </location>
</feature>
<dbReference type="AlphaFoldDB" id="B7QCR4"/>
<sequence length="93" mass="9952">MDSMNTPDIRFVLEALLSEPEVRRLVPQEVTAAAKLGEGRQKASLLPAYPPRAEKATAMVRSRGVFVGAHSSCTPPPPLPSSEGQQRPVGTSE</sequence>
<evidence type="ECO:0000313" key="4">
    <source>
        <dbReference type="Proteomes" id="UP000001555"/>
    </source>
</evidence>
<dbReference type="InParanoid" id="B7QCR4"/>
<evidence type="ECO:0000313" key="2">
    <source>
        <dbReference type="EMBL" id="EEC16636.1"/>
    </source>
</evidence>
<dbReference type="EMBL" id="ABJB011099359">
    <property type="status" value="NOT_ANNOTATED_CDS"/>
    <property type="molecule type" value="Genomic_DNA"/>
</dbReference>
<evidence type="ECO:0000313" key="3">
    <source>
        <dbReference type="EnsemblMetazoa" id="ISCW022793-PA"/>
    </source>
</evidence>
<accession>B7QCR4</accession>
<dbReference type="VEuPathDB" id="VectorBase:ISCW022793"/>
<proteinExistence type="predicted"/>
<keyword evidence="4" id="KW-1185">Reference proteome</keyword>
<organism>
    <name type="scientific">Ixodes scapularis</name>
    <name type="common">Black-legged tick</name>
    <name type="synonym">Deer tick</name>
    <dbReference type="NCBI Taxonomy" id="6945"/>
    <lineage>
        <taxon>Eukaryota</taxon>
        <taxon>Metazoa</taxon>
        <taxon>Ecdysozoa</taxon>
        <taxon>Arthropoda</taxon>
        <taxon>Chelicerata</taxon>
        <taxon>Arachnida</taxon>
        <taxon>Acari</taxon>
        <taxon>Parasitiformes</taxon>
        <taxon>Ixodida</taxon>
        <taxon>Ixodoidea</taxon>
        <taxon>Ixodidae</taxon>
        <taxon>Ixodinae</taxon>
        <taxon>Ixodes</taxon>
    </lineage>
</organism>
<name>B7QCR4_IXOSC</name>
<dbReference type="EnsemblMetazoa" id="ISCW022793-RA">
    <property type="protein sequence ID" value="ISCW022793-PA"/>
    <property type="gene ID" value="ISCW022793"/>
</dbReference>
<dbReference type="Proteomes" id="UP000001555">
    <property type="component" value="Unassembled WGS sequence"/>
</dbReference>
<dbReference type="EMBL" id="DS909250">
    <property type="protein sequence ID" value="EEC16636.1"/>
    <property type="molecule type" value="Genomic_DNA"/>
</dbReference>
<gene>
    <name evidence="2" type="ORF">IscW_ISCW022793</name>
</gene>
<protein>
    <submittedName>
        <fullName evidence="2 3">Uncharacterized protein</fullName>
    </submittedName>
</protein>